<dbReference type="GO" id="GO:0003746">
    <property type="term" value="F:translation elongation factor activity"/>
    <property type="evidence" value="ECO:0007669"/>
    <property type="project" value="InterPro"/>
</dbReference>
<dbReference type="Proteomes" id="UP001460270">
    <property type="component" value="Unassembled WGS sequence"/>
</dbReference>
<dbReference type="InterPro" id="IPR001884">
    <property type="entry name" value="IF5A-like"/>
</dbReference>
<accession>A0AAW0PSN6</accession>
<dbReference type="InterPro" id="IPR008991">
    <property type="entry name" value="Translation_prot_SH3-like_sf"/>
</dbReference>
<dbReference type="SUPFAM" id="SSF50249">
    <property type="entry name" value="Nucleic acid-binding proteins"/>
    <property type="match status" value="2"/>
</dbReference>
<dbReference type="InterPro" id="IPR020189">
    <property type="entry name" value="IF5A_C"/>
</dbReference>
<evidence type="ECO:0000259" key="2">
    <source>
        <dbReference type="SMART" id="SM01376"/>
    </source>
</evidence>
<evidence type="ECO:0000313" key="3">
    <source>
        <dbReference type="EMBL" id="KAK7929064.1"/>
    </source>
</evidence>
<proteinExistence type="predicted"/>
<dbReference type="PANTHER" id="PTHR11673">
    <property type="entry name" value="TRANSLATION INITIATION FACTOR 5A FAMILY MEMBER"/>
    <property type="match status" value="1"/>
</dbReference>
<dbReference type="GO" id="GO:0005789">
    <property type="term" value="C:endoplasmic reticulum membrane"/>
    <property type="evidence" value="ECO:0007669"/>
    <property type="project" value="UniProtKB-SubCell"/>
</dbReference>
<dbReference type="SUPFAM" id="SSF50104">
    <property type="entry name" value="Translation proteins SH3-like domain"/>
    <property type="match status" value="3"/>
</dbReference>
<feature type="domain" description="Translation initiation factor 5A C-terminal" evidence="2">
    <location>
        <begin position="258"/>
        <end position="311"/>
    </location>
</feature>
<dbReference type="GO" id="GO:0045901">
    <property type="term" value="P:positive regulation of translational elongation"/>
    <property type="evidence" value="ECO:0007669"/>
    <property type="project" value="InterPro"/>
</dbReference>
<keyword evidence="4" id="KW-1185">Reference proteome</keyword>
<dbReference type="GO" id="GO:0045905">
    <property type="term" value="P:positive regulation of translational termination"/>
    <property type="evidence" value="ECO:0007669"/>
    <property type="project" value="InterPro"/>
</dbReference>
<evidence type="ECO:0000256" key="1">
    <source>
        <dbReference type="ARBA" id="ARBA00004397"/>
    </source>
</evidence>
<dbReference type="Gene3D" id="2.40.50.140">
    <property type="entry name" value="Nucleic acid-binding proteins"/>
    <property type="match status" value="2"/>
</dbReference>
<sequence>MIFYHLSVSEYGPLRHTSLTCLTCLSLTSDFAAHTAQANMSSVTVKSSDLEEGGYVILKGRPCQILKMNLSQRGKHGDQKVELLGRDVFTGQEREDAVSTAEDFIVPAVTQQNYQVASINHEGFVYTVGYEKSIPLPSSDLGDEIRDRHGNGQDIMVTVVSAMGEEAIVAVISVDIVAPPTFSLVCAAAANTTQANMSSITVKSSDLEEGGYVILNGRPCQILKMNLSQRGKHGDQKVELLGRDVFTGQEHEDAVDSIKHGGFLYTVGNEKPIQLPRSELGYEISDRHHNGEDIMVTVVSAMGEEAIVAVISVDIVSLPAFSLVCATAANTTQVNMDQANMDQVNMEPVIMDVSALKEGGYACIKGRPCKILKANSTQQGKHGESKVVLVYRDLFTQEENEDAFPRNSEVEVPVVQR</sequence>
<dbReference type="AlphaFoldDB" id="A0AAW0PSN6"/>
<dbReference type="InterPro" id="IPR048670">
    <property type="entry name" value="IF5A-like_N"/>
</dbReference>
<dbReference type="InterPro" id="IPR014722">
    <property type="entry name" value="Rib_uL2_dom2"/>
</dbReference>
<feature type="domain" description="Translation initiation factor 5A C-terminal" evidence="2">
    <location>
        <begin position="108"/>
        <end position="172"/>
    </location>
</feature>
<comment type="subcellular location">
    <subcellularLocation>
        <location evidence="1">Endoplasmic reticulum membrane</location>
        <topology evidence="1">Peripheral membrane protein</topology>
        <orientation evidence="1">Cytoplasmic side</orientation>
    </subcellularLocation>
</comment>
<dbReference type="SMART" id="SM01376">
    <property type="entry name" value="eIF-5a"/>
    <property type="match status" value="2"/>
</dbReference>
<dbReference type="GO" id="GO:0043022">
    <property type="term" value="F:ribosome binding"/>
    <property type="evidence" value="ECO:0007669"/>
    <property type="project" value="InterPro"/>
</dbReference>
<evidence type="ECO:0000313" key="4">
    <source>
        <dbReference type="Proteomes" id="UP001460270"/>
    </source>
</evidence>
<dbReference type="Pfam" id="PF01287">
    <property type="entry name" value="eIF-5a"/>
    <property type="match status" value="2"/>
</dbReference>
<reference evidence="4" key="1">
    <citation type="submission" date="2024-04" db="EMBL/GenBank/DDBJ databases">
        <title>Salinicola lusitanus LLJ914,a marine bacterium isolated from the Okinawa Trough.</title>
        <authorList>
            <person name="Li J."/>
        </authorList>
    </citation>
    <scope>NUCLEOTIDE SEQUENCE [LARGE SCALE GENOMIC DNA]</scope>
</reference>
<dbReference type="GO" id="GO:0003723">
    <property type="term" value="F:RNA binding"/>
    <property type="evidence" value="ECO:0007669"/>
    <property type="project" value="InterPro"/>
</dbReference>
<protein>
    <recommendedName>
        <fullName evidence="2">Translation initiation factor 5A C-terminal domain-containing protein</fullName>
    </recommendedName>
</protein>
<gene>
    <name evidence="3" type="ORF">WMY93_005459</name>
</gene>
<dbReference type="InterPro" id="IPR012340">
    <property type="entry name" value="NA-bd_OB-fold"/>
</dbReference>
<organism evidence="3 4">
    <name type="scientific">Mugilogobius chulae</name>
    <name type="common">yellowstripe goby</name>
    <dbReference type="NCBI Taxonomy" id="88201"/>
    <lineage>
        <taxon>Eukaryota</taxon>
        <taxon>Metazoa</taxon>
        <taxon>Chordata</taxon>
        <taxon>Craniata</taxon>
        <taxon>Vertebrata</taxon>
        <taxon>Euteleostomi</taxon>
        <taxon>Actinopterygii</taxon>
        <taxon>Neopterygii</taxon>
        <taxon>Teleostei</taxon>
        <taxon>Neoteleostei</taxon>
        <taxon>Acanthomorphata</taxon>
        <taxon>Gobiaria</taxon>
        <taxon>Gobiiformes</taxon>
        <taxon>Gobioidei</taxon>
        <taxon>Gobiidae</taxon>
        <taxon>Gobionellinae</taxon>
        <taxon>Mugilogobius</taxon>
    </lineage>
</organism>
<dbReference type="Gene3D" id="2.30.30.30">
    <property type="match status" value="3"/>
</dbReference>
<dbReference type="EMBL" id="JBBPFD010000004">
    <property type="protein sequence ID" value="KAK7929064.1"/>
    <property type="molecule type" value="Genomic_DNA"/>
</dbReference>
<name>A0AAW0PSN6_9GOBI</name>
<dbReference type="Pfam" id="PF21485">
    <property type="entry name" value="IF5A-like_N"/>
    <property type="match status" value="3"/>
</dbReference>
<comment type="caution">
    <text evidence="3">The sequence shown here is derived from an EMBL/GenBank/DDBJ whole genome shotgun (WGS) entry which is preliminary data.</text>
</comment>